<name>A0ABT3N1Q7_9GAMM</name>
<comment type="caution">
    <text evidence="1">The sequence shown here is derived from an EMBL/GenBank/DDBJ whole genome shotgun (WGS) entry which is preliminary data.</text>
</comment>
<dbReference type="EMBL" id="JAPFCC010000001">
    <property type="protein sequence ID" value="MCW7555556.1"/>
    <property type="molecule type" value="Genomic_DNA"/>
</dbReference>
<evidence type="ECO:0000313" key="2">
    <source>
        <dbReference type="Proteomes" id="UP001209854"/>
    </source>
</evidence>
<sequence length="133" mass="14936">MDIEYAKRILVHYFKLAGVADSYDNISEIECAVDAIYQAAVREAKSQIRIGDKLEEGQEEKMLIKGTICKNCGNKEGMGNECQLETTRKGNFYIHCPDCGVESGVHDTTQKAADDFFQKPHNPVVITPKYETE</sequence>
<organism evidence="1 2">
    <name type="scientific">Endozoicomonas gorgoniicola</name>
    <dbReference type="NCBI Taxonomy" id="1234144"/>
    <lineage>
        <taxon>Bacteria</taxon>
        <taxon>Pseudomonadati</taxon>
        <taxon>Pseudomonadota</taxon>
        <taxon>Gammaproteobacteria</taxon>
        <taxon>Oceanospirillales</taxon>
        <taxon>Endozoicomonadaceae</taxon>
        <taxon>Endozoicomonas</taxon>
    </lineage>
</organism>
<proteinExistence type="predicted"/>
<protein>
    <submittedName>
        <fullName evidence="1">Uncharacterized protein</fullName>
    </submittedName>
</protein>
<dbReference type="Proteomes" id="UP001209854">
    <property type="component" value="Unassembled WGS sequence"/>
</dbReference>
<gene>
    <name evidence="1" type="ORF">NX722_23615</name>
</gene>
<dbReference type="RefSeq" id="WP_262565306.1">
    <property type="nucleotide sequence ID" value="NZ_JAPFCC010000001.1"/>
</dbReference>
<reference evidence="1 2" key="1">
    <citation type="submission" date="2022-10" db="EMBL/GenBank/DDBJ databases">
        <title>High-quality genome sequences of two octocoral-associated bacteria, Endozoicomonas euniceicola EF212 and Endozoicomonas gorgoniicola PS125.</title>
        <authorList>
            <person name="Chiou Y.-J."/>
            <person name="Chen Y.-H."/>
        </authorList>
    </citation>
    <scope>NUCLEOTIDE SEQUENCE [LARGE SCALE GENOMIC DNA]</scope>
    <source>
        <strain evidence="1 2">PS125</strain>
    </source>
</reference>
<evidence type="ECO:0000313" key="1">
    <source>
        <dbReference type="EMBL" id="MCW7555556.1"/>
    </source>
</evidence>
<keyword evidence="2" id="KW-1185">Reference proteome</keyword>
<accession>A0ABT3N1Q7</accession>